<gene>
    <name evidence="2" type="ORF">BOTBODRAFT_49707</name>
</gene>
<dbReference type="OrthoDB" id="3261690at2759"/>
<proteinExistence type="predicted"/>
<reference evidence="3" key="1">
    <citation type="journal article" date="2014" name="Proc. Natl. Acad. Sci. U.S.A.">
        <title>Extensive sampling of basidiomycete genomes demonstrates inadequacy of the white-rot/brown-rot paradigm for wood decay fungi.</title>
        <authorList>
            <person name="Riley R."/>
            <person name="Salamov A.A."/>
            <person name="Brown D.W."/>
            <person name="Nagy L.G."/>
            <person name="Floudas D."/>
            <person name="Held B.W."/>
            <person name="Levasseur A."/>
            <person name="Lombard V."/>
            <person name="Morin E."/>
            <person name="Otillar R."/>
            <person name="Lindquist E.A."/>
            <person name="Sun H."/>
            <person name="LaButti K.M."/>
            <person name="Schmutz J."/>
            <person name="Jabbour D."/>
            <person name="Luo H."/>
            <person name="Baker S.E."/>
            <person name="Pisabarro A.G."/>
            <person name="Walton J.D."/>
            <person name="Blanchette R.A."/>
            <person name="Henrissat B."/>
            <person name="Martin F."/>
            <person name="Cullen D."/>
            <person name="Hibbett D.S."/>
            <person name="Grigoriev I.V."/>
        </authorList>
    </citation>
    <scope>NUCLEOTIDE SEQUENCE [LARGE SCALE GENOMIC DNA]</scope>
    <source>
        <strain evidence="3">FD-172 SS1</strain>
    </source>
</reference>
<dbReference type="EMBL" id="KL198190">
    <property type="protein sequence ID" value="KDQ05770.1"/>
    <property type="molecule type" value="Genomic_DNA"/>
</dbReference>
<feature type="compositionally biased region" description="Low complexity" evidence="1">
    <location>
        <begin position="684"/>
        <end position="695"/>
    </location>
</feature>
<evidence type="ECO:0000256" key="1">
    <source>
        <dbReference type="SAM" id="MobiDB-lite"/>
    </source>
</evidence>
<evidence type="ECO:0000313" key="2">
    <source>
        <dbReference type="EMBL" id="KDQ05770.1"/>
    </source>
</evidence>
<protein>
    <submittedName>
        <fullName evidence="2">Uncharacterized protein</fullName>
    </submittedName>
</protein>
<feature type="region of interest" description="Disordered" evidence="1">
    <location>
        <begin position="510"/>
        <end position="563"/>
    </location>
</feature>
<dbReference type="AlphaFoldDB" id="A0A067LU60"/>
<feature type="compositionally biased region" description="Polar residues" evidence="1">
    <location>
        <begin position="696"/>
        <end position="705"/>
    </location>
</feature>
<dbReference type="Proteomes" id="UP000027195">
    <property type="component" value="Unassembled WGS sequence"/>
</dbReference>
<sequence>MPSSSRTLKDDLRTTLVPTTLSEFVAECDRLLRSPSTREEGVAFALTGLTDGGRKLVRLTPLYDPLASLEGVSCNRDYDSAIGITFDIPIVPSAALSIWPIPKYADTLSVDNHLTFLPGPSHLQKVPLFHFPNVGFGKVGERWNIRMMFPNLYRAGSKRNDRYLTKSQLTELYDDIIRAAVKECHPEAFTHWPANYESEITRVTSTTQGSVGKLGLSVRLLPASKADAFVRSMRSTAEANPNLCWARGFFFVWENKGSKMAWQHDGSDEDERSAALVGLFLGLDWNRIIAENWWVDVALEYYKFGRVLAWRQDSHARLLDALLNCGPAEARQYVRAKTGNHYYSDAFVHMSAAAGTRGKPYSRPVEGQLEVAWWNVYCSEKEPTYFIQGAEKSKQLDVREALTLSQDRDVIGSFVKKMLSVYDACAEGMNGNARVEIRIRLSYSIDRLHSLPDDLILHSLLDIDQKDWWNLKRHRADAIGHVLTKIKQAPIEARPAERSTITAIAQACSPRVATDPADRVGWEDDEDGEEEEEEEQGLPWVQKDAEDPMRGEEEEEEEDDEDVAIVLNETAGRGEDDEDARDYMFRQRGGIFFLRSLNFPKGKTPHMTSGRAAHIDKLLLHIKRSKRQAAAPKSGPSALPKANRPTRAATAATAATAAAAATHDDAGRDAHDPGPSAPSKRATRSAAQQAAASNTTPHIPSTSGARSLAPGVAHRPPPNPSGAALTRTLAASSTALAAIAASRASGPAV</sequence>
<accession>A0A067LU60</accession>
<feature type="compositionally biased region" description="Acidic residues" evidence="1">
    <location>
        <begin position="552"/>
        <end position="563"/>
    </location>
</feature>
<dbReference type="HOGENOM" id="CLU_371299_0_0_1"/>
<evidence type="ECO:0000313" key="3">
    <source>
        <dbReference type="Proteomes" id="UP000027195"/>
    </source>
</evidence>
<organism evidence="2 3">
    <name type="scientific">Botryobasidium botryosum (strain FD-172 SS1)</name>
    <dbReference type="NCBI Taxonomy" id="930990"/>
    <lineage>
        <taxon>Eukaryota</taxon>
        <taxon>Fungi</taxon>
        <taxon>Dikarya</taxon>
        <taxon>Basidiomycota</taxon>
        <taxon>Agaricomycotina</taxon>
        <taxon>Agaricomycetes</taxon>
        <taxon>Cantharellales</taxon>
        <taxon>Botryobasidiaceae</taxon>
        <taxon>Botryobasidium</taxon>
    </lineage>
</organism>
<feature type="region of interest" description="Disordered" evidence="1">
    <location>
        <begin position="625"/>
        <end position="725"/>
    </location>
</feature>
<feature type="compositionally biased region" description="Low complexity" evidence="1">
    <location>
        <begin position="646"/>
        <end position="661"/>
    </location>
</feature>
<keyword evidence="3" id="KW-1185">Reference proteome</keyword>
<feature type="compositionally biased region" description="Acidic residues" evidence="1">
    <location>
        <begin position="523"/>
        <end position="536"/>
    </location>
</feature>
<feature type="compositionally biased region" description="Basic and acidic residues" evidence="1">
    <location>
        <begin position="662"/>
        <end position="672"/>
    </location>
</feature>
<dbReference type="InParanoid" id="A0A067LU60"/>
<name>A0A067LU60_BOTB1</name>